<dbReference type="RefSeq" id="WP_072872666.1">
    <property type="nucleotide sequence ID" value="NZ_FRAF01000001.1"/>
</dbReference>
<reference evidence="3" key="1">
    <citation type="submission" date="2016-11" db="EMBL/GenBank/DDBJ databases">
        <authorList>
            <person name="Varghese N."/>
            <person name="Submissions S."/>
        </authorList>
    </citation>
    <scope>NUCLEOTIDE SEQUENCE [LARGE SCALE GENOMIC DNA]</scope>
    <source>
        <strain evidence="3">USBA-503</strain>
    </source>
</reference>
<evidence type="ECO:0000313" key="3">
    <source>
        <dbReference type="Proteomes" id="UP000184016"/>
    </source>
</evidence>
<dbReference type="Proteomes" id="UP000184016">
    <property type="component" value="Unassembled WGS sequence"/>
</dbReference>
<dbReference type="Gene3D" id="3.40.630.30">
    <property type="match status" value="1"/>
</dbReference>
<evidence type="ECO:0000313" key="2">
    <source>
        <dbReference type="EMBL" id="SHJ55020.1"/>
    </source>
</evidence>
<organism evidence="2 3">
    <name type="scientific">Alicyclobacillus tolerans</name>
    <dbReference type="NCBI Taxonomy" id="90970"/>
    <lineage>
        <taxon>Bacteria</taxon>
        <taxon>Bacillati</taxon>
        <taxon>Bacillota</taxon>
        <taxon>Bacilli</taxon>
        <taxon>Bacillales</taxon>
        <taxon>Alicyclobacillaceae</taxon>
        <taxon>Alicyclobacillus</taxon>
    </lineage>
</organism>
<evidence type="ECO:0000259" key="1">
    <source>
        <dbReference type="PROSITE" id="PS51186"/>
    </source>
</evidence>
<dbReference type="OrthoDB" id="9127144at2"/>
<dbReference type="STRING" id="1830138.SAMN05443507_101171"/>
<dbReference type="GO" id="GO:0016747">
    <property type="term" value="F:acyltransferase activity, transferring groups other than amino-acyl groups"/>
    <property type="evidence" value="ECO:0007669"/>
    <property type="project" value="InterPro"/>
</dbReference>
<dbReference type="CDD" id="cd04301">
    <property type="entry name" value="NAT_SF"/>
    <property type="match status" value="1"/>
</dbReference>
<gene>
    <name evidence="2" type="ORF">SAMN05443507_101171</name>
</gene>
<dbReference type="Pfam" id="PF13508">
    <property type="entry name" value="Acetyltransf_7"/>
    <property type="match status" value="1"/>
</dbReference>
<sequence>MGKDWYSMLASYFPDEEMKKRAQFEDLLAEHDAYFKKETDEYVVIYAEFRDFIFIDYLLVKPNIRSKGVGSKVLQAFKKKQKMILLEVEPENAEDADTLKRIRFYEKNGFQKAENIEYVRETADGKPLYMDIYYWSPESLDEREILNAMTRIYKEIHNFKSHKYQRRPQLDPSDVLIWKEENGSEIQKNQLS</sequence>
<dbReference type="AlphaFoldDB" id="A0A1M6K869"/>
<dbReference type="EMBL" id="FRAF01000001">
    <property type="protein sequence ID" value="SHJ55020.1"/>
    <property type="molecule type" value="Genomic_DNA"/>
</dbReference>
<dbReference type="InterPro" id="IPR000182">
    <property type="entry name" value="GNAT_dom"/>
</dbReference>
<proteinExistence type="predicted"/>
<dbReference type="PROSITE" id="PS51186">
    <property type="entry name" value="GNAT"/>
    <property type="match status" value="1"/>
</dbReference>
<dbReference type="InterPro" id="IPR016181">
    <property type="entry name" value="Acyl_CoA_acyltransferase"/>
</dbReference>
<dbReference type="SUPFAM" id="SSF55729">
    <property type="entry name" value="Acyl-CoA N-acyltransferases (Nat)"/>
    <property type="match status" value="1"/>
</dbReference>
<keyword evidence="3" id="KW-1185">Reference proteome</keyword>
<accession>A0A1M6K869</accession>
<keyword evidence="2" id="KW-0808">Transferase</keyword>
<feature type="domain" description="N-acetyltransferase" evidence="1">
    <location>
        <begin position="1"/>
        <end position="135"/>
    </location>
</feature>
<name>A0A1M6K869_9BACL</name>
<protein>
    <submittedName>
        <fullName evidence="2">Acetyltransferase (GNAT) domain-containing protein</fullName>
    </submittedName>
</protein>